<dbReference type="GO" id="GO:0005049">
    <property type="term" value="F:nuclear export signal receptor activity"/>
    <property type="evidence" value="ECO:0007669"/>
    <property type="project" value="InterPro"/>
</dbReference>
<comment type="similarity">
    <text evidence="3">Belongs to the exportin family.</text>
</comment>
<sequence>MMDDAAQVQQLELLCQAFYGGGSKSEQNEAHQVLLPLASNPANVPRLQIILAKSNNLQALLFATAGLTNLFTKHWSQIPDQLKQDTRHFVLNYLYQRGPDLLHNAPEILGHFVRLLCRVVKLSWLESVSNQKIVEQVNQFLNASTAHWVVGLSIYTELTQEMQPQMGRQMARLRRTAFSFRDTALLDIFKVAVQTLQQFHSGAIRVPNQQEETQLLKQVVQLTHNCLSFDFLGTVPDDATDEQTTVMLPQSWTMLKDESFPKTLFELYELCWTSREGLLAAASIGDAAGAAALDGDGARGGNGNTGMAESGAGRAGAAGFAFYTPPQLRVDCAQLCLSSLVLVAALRRSFFSRDQERADCLSQLILGTSRIIDKNLGLHNDMCYHEFCRLLGKINAANQLSELCTSKAFADWTAKLFQFTMSSLEDWGRLPNSKHYLLGVWAHMVSPLLFFRNTVPRQLDVYIQRITTAFIVSRMQLAEAMASQPDDLDLENPLHNEVLRAEQLDVLTQLGRCRYAETATKVLELFHETRAAAEQKAISRDVFQQKITWLVYIVGALIGGHWTGRVPMAAADDESQGPSHVVNAELAKLVFKLIDETNKFTDTPESLELGYLYFLEQFRKVYIGEHAKQVVNMQSPDRFAAVLGASNDDEVLGLLVTKIGFNLQQRADMEDVIKRTLSLFHELASGMNIVHCTDRSPHLIISGRLLLNNPTANYLLQHHRNEEFKFLHVRGYGKYRTTYYFTLAKLLFLRIGSSGTGRGTAAEQFEAFMTPMSAVFDQLWQRTADGSNIQALADPQCRDPLIGLVRDLRGICMACNTTESYSTMFSWLINHPKQPGKSRIHLFTWAAGIWWEDPEVIIPLLKFTAEFVHNRSQRISFDQASANGILLFKEVSSILVSYGKRILEKQDFRDMYKEKYKALAVALEMFSHALNGNYVNFGVFDVYGDGTLNDSLKLSLSMCLAIPDEDLQAYIRSLKAYYSFLDLATKNFMSQVLELSPPLLAQLIRAVEEGLCSFEPGVAMQCCSIIDNLVTFFYQNLNSPDAEGQAVRVFLESQSQSLKRILQLMFQLVITGEFTSVWSMSRPLLGLILLQEQEFLAIKQQLIEQQSKEKKTKLEGFFGELMADVDSSLENKNKDQFTRNLYQFSSHVRQCLA</sequence>
<dbReference type="Pfam" id="PF25795">
    <property type="entry name" value="TPR_XPO7"/>
    <property type="match status" value="1"/>
</dbReference>
<name>F0V8R0_NEOCL</name>
<evidence type="ECO:0000256" key="1">
    <source>
        <dbReference type="ARBA" id="ARBA00004123"/>
    </source>
</evidence>
<comment type="subcellular location">
    <subcellularLocation>
        <location evidence="2">Cytoplasm</location>
    </subcellularLocation>
    <subcellularLocation>
        <location evidence="1">Nucleus</location>
    </subcellularLocation>
</comment>
<proteinExistence type="inferred from homology"/>
<gene>
    <name evidence="10" type="ORF">BN1204_005770</name>
    <name evidence="9" type="ORF">NCLIV_005770</name>
</gene>
<dbReference type="OMA" id="DCFHELC"/>
<evidence type="ECO:0000313" key="10">
    <source>
        <dbReference type="EMBL" id="CEL64696.1"/>
    </source>
</evidence>
<dbReference type="InParanoid" id="F0V8R0"/>
<dbReference type="PANTHER" id="PTHR12596:SF2">
    <property type="entry name" value="EXPORTIN-7 ISOFORM X1"/>
    <property type="match status" value="1"/>
</dbReference>
<dbReference type="Pfam" id="PF03810">
    <property type="entry name" value="IBN_N"/>
    <property type="match status" value="1"/>
</dbReference>
<reference evidence="9" key="2">
    <citation type="submission" date="2011-03" db="EMBL/GenBank/DDBJ databases">
        <title>Comparative genomics and transcriptomics of Neospora caninum and Toxoplasma gondii.</title>
        <authorList>
            <person name="Reid A.J."/>
            <person name="Sohal A."/>
            <person name="Harris D."/>
            <person name="Quail M."/>
            <person name="Sanders M."/>
            <person name="Berriman M."/>
            <person name="Wastling J.M."/>
            <person name="Pain A."/>
        </authorList>
    </citation>
    <scope>NUCLEOTIDE SEQUENCE</scope>
    <source>
        <strain evidence="9">Liverpool</strain>
    </source>
</reference>
<evidence type="ECO:0000256" key="5">
    <source>
        <dbReference type="ARBA" id="ARBA00022490"/>
    </source>
</evidence>
<reference evidence="11" key="3">
    <citation type="journal article" date="2012" name="PLoS Pathog.">
        <title>Comparative genomics of the apicomplexan parasites Toxoplasma gondii and Neospora caninum: Coccidia differing in host range and transmission strategy.</title>
        <authorList>
            <person name="Reid A.J."/>
            <person name="Vermont S.J."/>
            <person name="Cotton J.A."/>
            <person name="Harris D."/>
            <person name="Hill-Cawthorne G.A."/>
            <person name="Konen-Waisman S."/>
            <person name="Latham S.M."/>
            <person name="Mourier T."/>
            <person name="Norton R."/>
            <person name="Quail M.A."/>
            <person name="Sanders M."/>
            <person name="Shanmugam D."/>
            <person name="Sohal A."/>
            <person name="Wasmuth J.D."/>
            <person name="Brunk B."/>
            <person name="Grigg M.E."/>
            <person name="Howard J.C."/>
            <person name="Parkinson J."/>
            <person name="Roos D.S."/>
            <person name="Trees A.J."/>
            <person name="Berriman M."/>
            <person name="Pain A."/>
            <person name="Wastling J.M."/>
        </authorList>
    </citation>
    <scope>NUCLEOTIDE SEQUENCE [LARGE SCALE GENOMIC DNA]</scope>
    <source>
        <strain evidence="11">Liverpool</strain>
    </source>
</reference>
<dbReference type="InterPro" id="IPR057947">
    <property type="entry name" value="TPR_XPO7/RBP17"/>
</dbReference>
<dbReference type="InterPro" id="IPR011989">
    <property type="entry name" value="ARM-like"/>
</dbReference>
<dbReference type="PROSITE" id="PS50166">
    <property type="entry name" value="IMPORTIN_B_NT"/>
    <property type="match status" value="1"/>
</dbReference>
<keyword evidence="6" id="KW-0653">Protein transport</keyword>
<evidence type="ECO:0000256" key="4">
    <source>
        <dbReference type="ARBA" id="ARBA00022448"/>
    </source>
</evidence>
<evidence type="ECO:0000256" key="6">
    <source>
        <dbReference type="ARBA" id="ARBA00022927"/>
    </source>
</evidence>
<dbReference type="VEuPathDB" id="ToxoDB:NCLIV_005770"/>
<dbReference type="InterPro" id="IPR044189">
    <property type="entry name" value="XPO4/7-like"/>
</dbReference>
<keyword evidence="4" id="KW-0813">Transport</keyword>
<dbReference type="EMBL" id="LN714476">
    <property type="protein sequence ID" value="CEL64696.1"/>
    <property type="molecule type" value="Genomic_DNA"/>
</dbReference>
<dbReference type="Gene3D" id="1.25.10.10">
    <property type="entry name" value="Leucine-rich Repeat Variant"/>
    <property type="match status" value="2"/>
</dbReference>
<evidence type="ECO:0000256" key="2">
    <source>
        <dbReference type="ARBA" id="ARBA00004496"/>
    </source>
</evidence>
<dbReference type="AlphaFoldDB" id="F0V8R0"/>
<evidence type="ECO:0000313" key="11">
    <source>
        <dbReference type="Proteomes" id="UP000007494"/>
    </source>
</evidence>
<dbReference type="FunCoup" id="F0V8R0">
    <property type="interactions" value="317"/>
</dbReference>
<dbReference type="GeneID" id="13446159"/>
<reference evidence="9" key="1">
    <citation type="submission" date="2011-02" db="EMBL/GenBank/DDBJ databases">
        <authorList>
            <person name="Aslett M."/>
        </authorList>
    </citation>
    <scope>NUCLEOTIDE SEQUENCE</scope>
    <source>
        <strain evidence="9">Liverpool</strain>
    </source>
</reference>
<keyword evidence="5" id="KW-0963">Cytoplasm</keyword>
<dbReference type="PANTHER" id="PTHR12596">
    <property type="entry name" value="EXPORTIN 4,7-RELATED"/>
    <property type="match status" value="1"/>
</dbReference>
<reference evidence="10" key="4">
    <citation type="journal article" date="2015" name="PLoS ONE">
        <title>Comprehensive Evaluation of Toxoplasma gondii VEG and Neospora caninum LIV Genomes with Tachyzoite Stage Transcriptome and Proteome Defines Novel Transcript Features.</title>
        <authorList>
            <person name="Ramaprasad A."/>
            <person name="Mourier T."/>
            <person name="Naeem R."/>
            <person name="Malas T.B."/>
            <person name="Moussa E."/>
            <person name="Panigrahi A."/>
            <person name="Vermont S.J."/>
            <person name="Otto T.D."/>
            <person name="Wastling J."/>
            <person name="Pain A."/>
        </authorList>
    </citation>
    <scope>NUCLEOTIDE SEQUENCE</scope>
    <source>
        <strain evidence="10">Liverpool</strain>
    </source>
</reference>
<evidence type="ECO:0000313" key="9">
    <source>
        <dbReference type="EMBL" id="CBZ50101.1"/>
    </source>
</evidence>
<evidence type="ECO:0000259" key="8">
    <source>
        <dbReference type="PROSITE" id="PS50166"/>
    </source>
</evidence>
<feature type="domain" description="Importin N-terminal" evidence="8">
    <location>
        <begin position="30"/>
        <end position="96"/>
    </location>
</feature>
<dbReference type="Proteomes" id="UP000007494">
    <property type="component" value="Chromosome II"/>
</dbReference>
<dbReference type="RefSeq" id="XP_003880136.1">
    <property type="nucleotide sequence ID" value="XM_003880087.1"/>
</dbReference>
<protein>
    <submittedName>
        <fullName evidence="10">Exportin-7-B, related</fullName>
    </submittedName>
</protein>
<keyword evidence="11" id="KW-1185">Reference proteome</keyword>
<evidence type="ECO:0000256" key="7">
    <source>
        <dbReference type="ARBA" id="ARBA00023242"/>
    </source>
</evidence>
<dbReference type="InterPro" id="IPR016024">
    <property type="entry name" value="ARM-type_fold"/>
</dbReference>
<accession>F0V8R0</accession>
<dbReference type="OrthoDB" id="244158at2759"/>
<dbReference type="SUPFAM" id="SSF48371">
    <property type="entry name" value="ARM repeat"/>
    <property type="match status" value="1"/>
</dbReference>
<dbReference type="GO" id="GO:0031267">
    <property type="term" value="F:small GTPase binding"/>
    <property type="evidence" value="ECO:0007669"/>
    <property type="project" value="InterPro"/>
</dbReference>
<dbReference type="InterPro" id="IPR001494">
    <property type="entry name" value="Importin-beta_N"/>
</dbReference>
<dbReference type="EMBL" id="FR823382">
    <property type="protein sequence ID" value="CBZ50101.1"/>
    <property type="molecule type" value="Genomic_DNA"/>
</dbReference>
<dbReference type="GO" id="GO:0005737">
    <property type="term" value="C:cytoplasm"/>
    <property type="evidence" value="ECO:0007669"/>
    <property type="project" value="UniProtKB-SubCell"/>
</dbReference>
<organism evidence="9 11">
    <name type="scientific">Neospora caninum (strain Liverpool)</name>
    <dbReference type="NCBI Taxonomy" id="572307"/>
    <lineage>
        <taxon>Eukaryota</taxon>
        <taxon>Sar</taxon>
        <taxon>Alveolata</taxon>
        <taxon>Apicomplexa</taxon>
        <taxon>Conoidasida</taxon>
        <taxon>Coccidia</taxon>
        <taxon>Eucoccidiorida</taxon>
        <taxon>Eimeriorina</taxon>
        <taxon>Sarcocystidae</taxon>
        <taxon>Neospora</taxon>
    </lineage>
</organism>
<dbReference type="eggNOG" id="KOG1410">
    <property type="taxonomic scope" value="Eukaryota"/>
</dbReference>
<keyword evidence="7" id="KW-0539">Nucleus</keyword>
<dbReference type="GO" id="GO:0005643">
    <property type="term" value="C:nuclear pore"/>
    <property type="evidence" value="ECO:0007669"/>
    <property type="project" value="TreeGrafter"/>
</dbReference>
<evidence type="ECO:0000256" key="3">
    <source>
        <dbReference type="ARBA" id="ARBA00009466"/>
    </source>
</evidence>
<dbReference type="GO" id="GO:0006611">
    <property type="term" value="P:protein export from nucleus"/>
    <property type="evidence" value="ECO:0007669"/>
    <property type="project" value="TreeGrafter"/>
</dbReference>